<feature type="domain" description="Cadherin" evidence="10">
    <location>
        <begin position="711"/>
        <end position="798"/>
    </location>
</feature>
<accession>A0ABD0K4W5</accession>
<keyword evidence="3" id="KW-0677">Repeat</keyword>
<evidence type="ECO:0000256" key="6">
    <source>
        <dbReference type="ARBA" id="ARBA00023136"/>
    </source>
</evidence>
<dbReference type="SUPFAM" id="SSF49313">
    <property type="entry name" value="Cadherin-like"/>
    <property type="match status" value="15"/>
</dbReference>
<feature type="domain" description="Cadherin" evidence="10">
    <location>
        <begin position="309"/>
        <end position="431"/>
    </location>
</feature>
<dbReference type="GO" id="GO:0005886">
    <property type="term" value="C:plasma membrane"/>
    <property type="evidence" value="ECO:0007669"/>
    <property type="project" value="UniProtKB-SubCell"/>
</dbReference>
<feature type="domain" description="Cadherin" evidence="10">
    <location>
        <begin position="1118"/>
        <end position="1259"/>
    </location>
</feature>
<feature type="disulfide bond" evidence="9">
    <location>
        <begin position="138"/>
        <end position="153"/>
    </location>
</feature>
<dbReference type="SMART" id="SM00112">
    <property type="entry name" value="CA"/>
    <property type="match status" value="15"/>
</dbReference>
<organism evidence="11 12">
    <name type="scientific">Batillaria attramentaria</name>
    <dbReference type="NCBI Taxonomy" id="370345"/>
    <lineage>
        <taxon>Eukaryota</taxon>
        <taxon>Metazoa</taxon>
        <taxon>Spiralia</taxon>
        <taxon>Lophotrochozoa</taxon>
        <taxon>Mollusca</taxon>
        <taxon>Gastropoda</taxon>
        <taxon>Caenogastropoda</taxon>
        <taxon>Sorbeoconcha</taxon>
        <taxon>Cerithioidea</taxon>
        <taxon>Batillariidae</taxon>
        <taxon>Batillaria</taxon>
    </lineage>
</organism>
<feature type="domain" description="Cadherin" evidence="10">
    <location>
        <begin position="1010"/>
        <end position="1114"/>
    </location>
</feature>
<comment type="caution">
    <text evidence="9">Lacks conserved residue(s) required for the propagation of feature annotation.</text>
</comment>
<feature type="domain" description="Cadherin" evidence="10">
    <location>
        <begin position="1333"/>
        <end position="1439"/>
    </location>
</feature>
<evidence type="ECO:0000256" key="8">
    <source>
        <dbReference type="PROSITE-ProRule" id="PRU00043"/>
    </source>
</evidence>
<feature type="domain" description="Cadherin" evidence="10">
    <location>
        <begin position="1440"/>
        <end position="1548"/>
    </location>
</feature>
<keyword evidence="4 8" id="KW-0106">Calcium</keyword>
<feature type="domain" description="Cadherin" evidence="10">
    <location>
        <begin position="1901"/>
        <end position="2015"/>
    </location>
</feature>
<evidence type="ECO:0000256" key="1">
    <source>
        <dbReference type="ARBA" id="ARBA00004370"/>
    </source>
</evidence>
<name>A0ABD0K4W5_9CAEN</name>
<dbReference type="Pfam" id="PF00057">
    <property type="entry name" value="Ldl_recept_a"/>
    <property type="match status" value="1"/>
</dbReference>
<dbReference type="Gene3D" id="4.10.400.10">
    <property type="entry name" value="Low-density Lipoprotein Receptor"/>
    <property type="match status" value="1"/>
</dbReference>
<evidence type="ECO:0000256" key="9">
    <source>
        <dbReference type="PROSITE-ProRule" id="PRU00124"/>
    </source>
</evidence>
<dbReference type="SUPFAM" id="SSF57424">
    <property type="entry name" value="LDL receptor-like module"/>
    <property type="match status" value="1"/>
</dbReference>
<feature type="domain" description="Cadherin" evidence="10">
    <location>
        <begin position="1680"/>
        <end position="1769"/>
    </location>
</feature>
<dbReference type="Gene3D" id="2.60.40.60">
    <property type="entry name" value="Cadherins"/>
    <property type="match status" value="16"/>
</dbReference>
<dbReference type="InterPro" id="IPR002172">
    <property type="entry name" value="LDrepeatLR_classA_rpt"/>
</dbReference>
<evidence type="ECO:0000259" key="10">
    <source>
        <dbReference type="PROSITE" id="PS50268"/>
    </source>
</evidence>
<dbReference type="GO" id="GO:0005509">
    <property type="term" value="F:calcium ion binding"/>
    <property type="evidence" value="ECO:0007669"/>
    <property type="project" value="UniProtKB-UniRule"/>
</dbReference>
<dbReference type="InterPro" id="IPR023415">
    <property type="entry name" value="LDLR_class-A_CS"/>
</dbReference>
<keyword evidence="2" id="KW-0812">Transmembrane</keyword>
<protein>
    <recommendedName>
        <fullName evidence="10">Cadherin domain-containing protein</fullName>
    </recommendedName>
</protein>
<dbReference type="PANTHER" id="PTHR24026:SF126">
    <property type="entry name" value="PROTOCADHERIN FAT 4"/>
    <property type="match status" value="1"/>
</dbReference>
<dbReference type="FunFam" id="2.60.40.60:FF:000020">
    <property type="entry name" value="Dachsous cadherin-related 1b"/>
    <property type="match status" value="1"/>
</dbReference>
<evidence type="ECO:0000256" key="5">
    <source>
        <dbReference type="ARBA" id="ARBA00022989"/>
    </source>
</evidence>
<feature type="domain" description="Cadherin" evidence="10">
    <location>
        <begin position="905"/>
        <end position="1009"/>
    </location>
</feature>
<comment type="caution">
    <text evidence="11">The sequence shown here is derived from an EMBL/GenBank/DDBJ whole genome shotgun (WGS) entry which is preliminary data.</text>
</comment>
<keyword evidence="7 9" id="KW-1015">Disulfide bond</keyword>
<dbReference type="PRINTS" id="PR00205">
    <property type="entry name" value="CADHERIN"/>
</dbReference>
<evidence type="ECO:0000256" key="2">
    <source>
        <dbReference type="ARBA" id="ARBA00022692"/>
    </source>
</evidence>
<dbReference type="InterPro" id="IPR020894">
    <property type="entry name" value="Cadherin_CS"/>
</dbReference>
<sequence length="2205" mass="239919">MRRGEINLTAHPEKRHMRGVVASLPVQSSLSPHRGRFFADSVHPEGVPSLQAVTKTVGLVNLRVACFTLCEQIYATTPSHSPHPGKKECQYLEIKMGGSPPQPWAVAVLLLVTIVLPAHCQNFFHCHDGYCVPQWCLCDSIPHCYDGSDEFGCHEGGESEAIDMSLVGPCGDPTLSVSIPEYPGISEYPQGFPIPTNEQARYRALLVPTTNSGLSVTLKESDKTPGIDPNNIFRLEWLPIPNANGFYLTMTRGFDRDGVLVASDDDLNTLEFEMECNDPAVLQNGVPQISFHNILIQLVDDNDNAPQFSAPSYSIQVNELTPVGLTVFRSASATDLDQGNNKLIEYFMTSGSDSAFNGQNVFILPTQDNAVVVLNQPLDYEAMLRQTGNPALCLYNMNITATDRPDNFPPLSSWVYLNITITDGDDLGPVFVYETCPAGKKKPCVQAFYDATIQTGTTGQLTFLPVPRIPGNEAQTVVIKARDGDALDESLNCSIARTIPPGFENRFFASASQIGTTNEWQCNVQVTQGISRVSATSLKVVVQTTEETFNAYTEEAVITLSITPSNQFDPVLTTNSGSFTAYIQENSVVSTAVKTTTALNVPFQFIVTDNDVGPSDSATYDITLSPGTTFAVEENGYVRLATPTLDYEVQQVYVYTVTVTEVGTPNPRSSTASLTVSVLDVNDNAPTAASLLLATTAPEGDYTAATDNRFLLSLGASDNDRSDPNNRLSYTLNSVQPTTGTNKFQLESTGRLSLVGVVTAGEVYTLQTTVSDGGSPSLSTNIGVQVTITPDGNQPPQFTANEYTIYVSEAVPIGTSVWNIPASDPEDDPLRFQISSSVPAAGVFETFTDPVLGEVLRTRQNLDRENIPAYTLILRAEETTNSPATATATVTVSILDVNDRSPEFTLPDYTFSINENENAGTSVGTVTANDNDEANTPFSQVTYSMQRSNPDFQIDPTSGEITSRRSFDYERQRSYTFNVQAVDGGSTPRTGVVRVTVNINDIGDNAPVFEETSYTFFVNEQENNAVAGTVTATDLDTAAPSVTYRFVESTGDVDDFTIEALTGVISTNKPLNYNVKNEYTFRVTTADGATSSQPSASATVTVFVRDVNNFTPQINAPDAQNRNIRLLETVRIGTTVTDVDATDQDPVNTDNSRIVYSIVSVSPSDGAAYFFINGDTGLLTTTGDLRSATNNLYTIVVQAQDRGVPQRLQDTVTITVTIARNIAPSFSVDTFTLPTVIDVDENTIPYTVTATDPNTEPEFQISGYSLIGDFTATETFRIGNDGTIIIQRPLLNDPDMNTQYRLLALVTDRGGLTDQQNIIINVNRNLAAPVLTSPQDVNREIVETFQLGTAVVSIGGSDTDQGIWGQVTYTIVNAGAGVSTYFDILDNGDVYLKQSLVGSGQDTYTFDVELRDRGNPSRLAANRASVTIDVLRNAQNPIFFTNIYNVTISERAAIGSSVVRVEATDSDTNNAFNQITYTILPDLYQQSEQFFRMDPAVPGQIEVGAALTTTPINMFMVRVLAEDNGTPRRKAYALVYVYIQRNFQTPTWPEQSFTRRIPETQTLGASFLTVTATDLDSVSPYNLVECYITGDAEALKYFQVTHTGNNNGVNTCDLSVKVPLVYDENRPASYNLVLRARDGGYPALESVDLPVTVFIDRNQQPPNFIGDVYERRISLPVNDGQLLITVTANDPDPAPFNTITYSLYPPAGSPDIFTVNSNGDIFLTSAASFSGTQTVYETYVKAEDNGNPRLSDVALVRFIVDRNRNAPEFSPTTLTLDINEDRPPGDVIGSCLATDADSQDPTTSAEYSQLTYTATASGTALTYFSVNPTTGEITVNRDLLGDRSASNRVYTRHLTIDSLSLYEMFQLTISATDNAQYPKSATNQCTVTINVDRNQFPPVFVNVPYNFQIQRTAQQGAEVSTQISATDGDAPGQYGTVRYSIVWQDFTNPDLFAIDPSTGRLTITRAIGTAQTSYDLVVMAMDSGIPPRTDTERVTVTVNQNLFDPEFVIPGAPGFESTVEILETRPVGNGFYTVDANDNDVSGTPYATPYYYLIPNQGVAETFFMVDPNSGVVSLRSSVLQEAATSYRVLLGVRDRGSPARSSTTTAALNVNVYRNQYTPQFVGLNTCQFNIDETRFNNPTQRLLDTIVATDADDPNTFERVSYSIAGDSPAPAYFGISSTTGRLEITSSLSGVQQDTFYVSIPS</sequence>
<dbReference type="CDD" id="cd11304">
    <property type="entry name" value="Cadherin_repeat"/>
    <property type="match status" value="15"/>
</dbReference>
<dbReference type="InterPro" id="IPR015919">
    <property type="entry name" value="Cadherin-like_sf"/>
</dbReference>
<proteinExistence type="predicted"/>
<evidence type="ECO:0000313" key="12">
    <source>
        <dbReference type="Proteomes" id="UP001519460"/>
    </source>
</evidence>
<dbReference type="EMBL" id="JACVVK020000247">
    <property type="protein sequence ID" value="KAK7482289.1"/>
    <property type="molecule type" value="Genomic_DNA"/>
</dbReference>
<dbReference type="InterPro" id="IPR036055">
    <property type="entry name" value="LDL_receptor-like_sf"/>
</dbReference>
<evidence type="ECO:0000256" key="7">
    <source>
        <dbReference type="ARBA" id="ARBA00023157"/>
    </source>
</evidence>
<feature type="domain" description="Cadherin" evidence="10">
    <location>
        <begin position="1244"/>
        <end position="1331"/>
    </location>
</feature>
<feature type="domain" description="Cadherin" evidence="10">
    <location>
        <begin position="211"/>
        <end position="308"/>
    </location>
</feature>
<dbReference type="Proteomes" id="UP001519460">
    <property type="component" value="Unassembled WGS sequence"/>
</dbReference>
<dbReference type="PROSITE" id="PS01209">
    <property type="entry name" value="LDLRA_1"/>
    <property type="match status" value="1"/>
</dbReference>
<feature type="domain" description="Cadherin" evidence="10">
    <location>
        <begin position="1549"/>
        <end position="1664"/>
    </location>
</feature>
<feature type="domain" description="Cadherin" evidence="10">
    <location>
        <begin position="2138"/>
        <end position="2203"/>
    </location>
</feature>
<dbReference type="InterPro" id="IPR002126">
    <property type="entry name" value="Cadherin-like_dom"/>
</dbReference>
<dbReference type="Pfam" id="PF00028">
    <property type="entry name" value="Cadherin"/>
    <property type="match status" value="10"/>
</dbReference>
<feature type="domain" description="Cadherin" evidence="10">
    <location>
        <begin position="2013"/>
        <end position="2122"/>
    </location>
</feature>
<evidence type="ECO:0000313" key="11">
    <source>
        <dbReference type="EMBL" id="KAK7482289.1"/>
    </source>
</evidence>
<feature type="disulfide bond" evidence="9">
    <location>
        <begin position="126"/>
        <end position="144"/>
    </location>
</feature>
<gene>
    <name evidence="11" type="ORF">BaRGS_00026417</name>
</gene>
<reference evidence="11 12" key="1">
    <citation type="journal article" date="2023" name="Sci. Data">
        <title>Genome assembly of the Korean intertidal mud-creeper Batillaria attramentaria.</title>
        <authorList>
            <person name="Patra A.K."/>
            <person name="Ho P.T."/>
            <person name="Jun S."/>
            <person name="Lee S.J."/>
            <person name="Kim Y."/>
            <person name="Won Y.J."/>
        </authorList>
    </citation>
    <scope>NUCLEOTIDE SEQUENCE [LARGE SCALE GENOMIC DNA]</scope>
    <source>
        <strain evidence="11">Wonlab-2016</strain>
    </source>
</reference>
<dbReference type="CDD" id="cd00112">
    <property type="entry name" value="LDLa"/>
    <property type="match status" value="1"/>
</dbReference>
<feature type="domain" description="Cadherin" evidence="10">
    <location>
        <begin position="575"/>
        <end position="688"/>
    </location>
</feature>
<feature type="domain" description="Cadherin" evidence="10">
    <location>
        <begin position="799"/>
        <end position="904"/>
    </location>
</feature>
<keyword evidence="5" id="KW-1133">Transmembrane helix</keyword>
<keyword evidence="12" id="KW-1185">Reference proteome</keyword>
<dbReference type="PROSITE" id="PS50268">
    <property type="entry name" value="CADHERIN_2"/>
    <property type="match status" value="17"/>
</dbReference>
<dbReference type="SMART" id="SM00192">
    <property type="entry name" value="LDLa"/>
    <property type="match status" value="1"/>
</dbReference>
<dbReference type="GO" id="GO:0007155">
    <property type="term" value="P:cell adhesion"/>
    <property type="evidence" value="ECO:0007669"/>
    <property type="project" value="UniProtKB-KW"/>
</dbReference>
<keyword evidence="6" id="KW-0472">Membrane</keyword>
<dbReference type="PANTHER" id="PTHR24026">
    <property type="entry name" value="FAT ATYPICAL CADHERIN-RELATED"/>
    <property type="match status" value="1"/>
</dbReference>
<dbReference type="PROSITE" id="PS50068">
    <property type="entry name" value="LDLRA_2"/>
    <property type="match status" value="1"/>
</dbReference>
<evidence type="ECO:0000256" key="3">
    <source>
        <dbReference type="ARBA" id="ARBA00022737"/>
    </source>
</evidence>
<dbReference type="PROSITE" id="PS00232">
    <property type="entry name" value="CADHERIN_1"/>
    <property type="match status" value="2"/>
</dbReference>
<evidence type="ECO:0000256" key="4">
    <source>
        <dbReference type="ARBA" id="ARBA00022837"/>
    </source>
</evidence>
<comment type="subcellular location">
    <subcellularLocation>
        <location evidence="1">Membrane</location>
    </subcellularLocation>
</comment>
<feature type="domain" description="Cadherin" evidence="10">
    <location>
        <begin position="1770"/>
        <end position="1900"/>
    </location>
</feature>